<gene>
    <name evidence="1" type="ORF">HMPREF9225_1058</name>
</gene>
<dbReference type="AlphaFoldDB" id="E0NLL9"/>
<dbReference type="eggNOG" id="ENOG5032SQP">
    <property type="taxonomic scope" value="Bacteria"/>
</dbReference>
<name>E0NLL9_9FIRM</name>
<dbReference type="OrthoDB" id="2215248at2"/>
<keyword evidence="2" id="KW-1185">Reference proteome</keyword>
<reference evidence="1 2" key="1">
    <citation type="submission" date="2010-07" db="EMBL/GenBank/DDBJ databases">
        <authorList>
            <person name="Muzny D."/>
            <person name="Qin X."/>
            <person name="Deng J."/>
            <person name="Jiang H."/>
            <person name="Liu Y."/>
            <person name="Qu J."/>
            <person name="Song X.-Z."/>
            <person name="Zhang L."/>
            <person name="Thornton R."/>
            <person name="Coyle M."/>
            <person name="Francisco L."/>
            <person name="Jackson L."/>
            <person name="Javaid M."/>
            <person name="Korchina V."/>
            <person name="Kovar C."/>
            <person name="Mata R."/>
            <person name="Mathew T."/>
            <person name="Ngo R."/>
            <person name="Nguyen L."/>
            <person name="Nguyen N."/>
            <person name="Okwuonu G."/>
            <person name="Ongeri F."/>
            <person name="Pham C."/>
            <person name="Simmons D."/>
            <person name="Wilczek-Boney K."/>
            <person name="Hale W."/>
            <person name="Jakkamsetti A."/>
            <person name="Pham P."/>
            <person name="Ruth R."/>
            <person name="San Lucas F."/>
            <person name="Warren J."/>
            <person name="Zhang J."/>
            <person name="Zhao Z."/>
            <person name="Zhou C."/>
            <person name="Zhu D."/>
            <person name="Lee S."/>
            <person name="Bess C."/>
            <person name="Blankenburg K."/>
            <person name="Forbes L."/>
            <person name="Fu Q."/>
            <person name="Gubbala S."/>
            <person name="Hirani K."/>
            <person name="Jayaseelan J.C."/>
            <person name="Lara F."/>
            <person name="Munidasa M."/>
            <person name="Palculict T."/>
            <person name="Patil S."/>
            <person name="Pu L.-L."/>
            <person name="Saada N."/>
            <person name="Tang L."/>
            <person name="Weissenberger G."/>
            <person name="Zhu Y."/>
            <person name="Hemphill L."/>
            <person name="Shang Y."/>
            <person name="Youmans B."/>
            <person name="Ayvaz T."/>
            <person name="Ross M."/>
            <person name="Santibanez J."/>
            <person name="Aqrawi P."/>
            <person name="Gross S."/>
            <person name="Joshi V."/>
            <person name="Fowler G."/>
            <person name="Nazareth L."/>
            <person name="Reid J."/>
            <person name="Worley K."/>
            <person name="Petrosino J."/>
            <person name="Highlander S."/>
            <person name="Gibbs R."/>
        </authorList>
    </citation>
    <scope>NUCLEOTIDE SEQUENCE [LARGE SCALE GENOMIC DNA]</scope>
    <source>
        <strain evidence="1 2">ATCC BAA-1640</strain>
    </source>
</reference>
<evidence type="ECO:0000313" key="1">
    <source>
        <dbReference type="EMBL" id="EFM25314.1"/>
    </source>
</evidence>
<dbReference type="Proteomes" id="UP000003280">
    <property type="component" value="Unassembled WGS sequence"/>
</dbReference>
<organism evidence="1 2">
    <name type="scientific">Peptoniphilus duerdenii ATCC BAA-1640</name>
    <dbReference type="NCBI Taxonomy" id="862517"/>
    <lineage>
        <taxon>Bacteria</taxon>
        <taxon>Bacillati</taxon>
        <taxon>Bacillota</taxon>
        <taxon>Tissierellia</taxon>
        <taxon>Tissierellales</taxon>
        <taxon>Peptoniphilaceae</taxon>
        <taxon>Peptoniphilus</taxon>
    </lineage>
</organism>
<protein>
    <submittedName>
        <fullName evidence="1">Uncharacterized protein</fullName>
    </submittedName>
</protein>
<dbReference type="RefSeq" id="WP_008901872.1">
    <property type="nucleotide sequence ID" value="NZ_GL397071.1"/>
</dbReference>
<dbReference type="EMBL" id="AEEH01000041">
    <property type="protein sequence ID" value="EFM25314.1"/>
    <property type="molecule type" value="Genomic_DNA"/>
</dbReference>
<proteinExistence type="predicted"/>
<accession>E0NLL9</accession>
<comment type="caution">
    <text evidence="1">The sequence shown here is derived from an EMBL/GenBank/DDBJ whole genome shotgun (WGS) entry which is preliminary data.</text>
</comment>
<dbReference type="HOGENOM" id="CLU_103779_0_0_9"/>
<evidence type="ECO:0000313" key="2">
    <source>
        <dbReference type="Proteomes" id="UP000003280"/>
    </source>
</evidence>
<dbReference type="STRING" id="862517.HMPREF9225_1058"/>
<sequence length="204" mass="23997">MLTTHRNDFHNKNIYIDFENEDISPMLSFRAIADKFDAPLQIMLQDKDDLKRDFILQNGFKLVRTCYSCEFSSSDLKIAPSDTKIMTTVKNREFSWNYYNHYKKMHQAINPLTASFEEFVEILPNEVYFVDEKNFAFVEDNEIAYVLCEENSAGDDFLLALCNALFCKYETIVFEADDVDPIAMRLKNKFVNGFVEKTETWIYK</sequence>